<feature type="compositionally biased region" description="Polar residues" evidence="6">
    <location>
        <begin position="213"/>
        <end position="228"/>
    </location>
</feature>
<comment type="subcellular location">
    <subcellularLocation>
        <location evidence="1">Nucleus</location>
    </subcellularLocation>
</comment>
<protein>
    <submittedName>
        <fullName evidence="8">OLC1v1003434C1</fullName>
    </submittedName>
</protein>
<keyword evidence="5" id="KW-0539">Nucleus</keyword>
<feature type="region of interest" description="Disordered" evidence="6">
    <location>
        <begin position="213"/>
        <end position="324"/>
    </location>
</feature>
<feature type="compositionally biased region" description="Basic and acidic residues" evidence="6">
    <location>
        <begin position="234"/>
        <end position="252"/>
    </location>
</feature>
<dbReference type="PANTHER" id="PTHR47001">
    <property type="entry name" value="TRANSCRIPTION FACTOR BHLH121"/>
    <property type="match status" value="1"/>
</dbReference>
<proteinExistence type="predicted"/>
<dbReference type="PANTHER" id="PTHR47001:SF1">
    <property type="entry name" value="TRANSCRIPTION FACTOR BHLH11"/>
    <property type="match status" value="1"/>
</dbReference>
<dbReference type="GO" id="GO:0046983">
    <property type="term" value="F:protein dimerization activity"/>
    <property type="evidence" value="ECO:0007669"/>
    <property type="project" value="InterPro"/>
</dbReference>
<dbReference type="EMBL" id="OX459121">
    <property type="protein sequence ID" value="CAI9104706.1"/>
    <property type="molecule type" value="Genomic_DNA"/>
</dbReference>
<dbReference type="PROSITE" id="PS50888">
    <property type="entry name" value="BHLH"/>
    <property type="match status" value="1"/>
</dbReference>
<dbReference type="GO" id="GO:0003677">
    <property type="term" value="F:DNA binding"/>
    <property type="evidence" value="ECO:0007669"/>
    <property type="project" value="UniProtKB-KW"/>
</dbReference>
<keyword evidence="9" id="KW-1185">Reference proteome</keyword>
<feature type="compositionally biased region" description="Polar residues" evidence="6">
    <location>
        <begin position="266"/>
        <end position="275"/>
    </location>
</feature>
<keyword evidence="4" id="KW-0804">Transcription</keyword>
<dbReference type="InterPro" id="IPR036638">
    <property type="entry name" value="HLH_DNA-bd_sf"/>
</dbReference>
<dbReference type="Proteomes" id="UP001161247">
    <property type="component" value="Chromosome 4"/>
</dbReference>
<feature type="compositionally biased region" description="Basic and acidic residues" evidence="6">
    <location>
        <begin position="46"/>
        <end position="56"/>
    </location>
</feature>
<reference evidence="8" key="1">
    <citation type="submission" date="2023-03" db="EMBL/GenBank/DDBJ databases">
        <authorList>
            <person name="Julca I."/>
        </authorList>
    </citation>
    <scope>NUCLEOTIDE SEQUENCE</scope>
</reference>
<keyword evidence="3" id="KW-0238">DNA-binding</keyword>
<feature type="region of interest" description="Disordered" evidence="6">
    <location>
        <begin position="1"/>
        <end position="56"/>
    </location>
</feature>
<dbReference type="GO" id="GO:0003700">
    <property type="term" value="F:DNA-binding transcription factor activity"/>
    <property type="evidence" value="ECO:0007669"/>
    <property type="project" value="InterPro"/>
</dbReference>
<accession>A0AAV1DBW7</accession>
<dbReference type="InterPro" id="IPR011598">
    <property type="entry name" value="bHLH_dom"/>
</dbReference>
<dbReference type="InterPro" id="IPR044579">
    <property type="entry name" value="bHLH11/121"/>
</dbReference>
<dbReference type="Pfam" id="PF23177">
    <property type="entry name" value="bHLH_IRO3"/>
    <property type="match status" value="1"/>
</dbReference>
<evidence type="ECO:0000256" key="4">
    <source>
        <dbReference type="ARBA" id="ARBA00023163"/>
    </source>
</evidence>
<sequence length="324" mass="35648">MDQLNHRQEALYHHQSLQVQGPNPPLPADSRPEVAAKDSVAARKVQKADREKLRRDRLNEQFAELGNTLDPDRPKNDKASILTDAIQVVKDLTSQIDRLKAEYAALNEESRELTQEKNDLREEKASLKSDIESLNAQYQQRVRAMYPWGGMDHSVVMHPASYPFPMPMPIPAGPIPMHPSLQPFALYGNQNPAVVPNPVSTFVPYMAPSGAVEQQSTPHVSQVTQQGCRSHGSRKQDQKTSTSKDRSEKCETSDDVATDLELKTPGSGSSDQDVSPGQRRARKSPRKESSITEASSSSRCSSSHSVQAVSQNSVIGGTASKTDE</sequence>
<dbReference type="AlphaFoldDB" id="A0AAV1DBW7"/>
<feature type="compositionally biased region" description="Low complexity" evidence="6">
    <location>
        <begin position="291"/>
        <end position="313"/>
    </location>
</feature>
<evidence type="ECO:0000256" key="1">
    <source>
        <dbReference type="ARBA" id="ARBA00004123"/>
    </source>
</evidence>
<dbReference type="SUPFAM" id="SSF47459">
    <property type="entry name" value="HLH, helix-loop-helix DNA-binding domain"/>
    <property type="match status" value="1"/>
</dbReference>
<gene>
    <name evidence="8" type="ORF">OLC1_LOCUS13584</name>
</gene>
<dbReference type="InterPro" id="IPR057075">
    <property type="entry name" value="bHLH_IRO3"/>
</dbReference>
<dbReference type="Gene3D" id="4.10.280.10">
    <property type="entry name" value="Helix-loop-helix DNA-binding domain"/>
    <property type="match status" value="1"/>
</dbReference>
<keyword evidence="2" id="KW-0805">Transcription regulation</keyword>
<evidence type="ECO:0000313" key="9">
    <source>
        <dbReference type="Proteomes" id="UP001161247"/>
    </source>
</evidence>
<dbReference type="Gene3D" id="1.20.5.1000">
    <property type="entry name" value="arf6 gtpase in complex with a specific effector, jip4"/>
    <property type="match status" value="1"/>
</dbReference>
<evidence type="ECO:0000259" key="7">
    <source>
        <dbReference type="PROSITE" id="PS50888"/>
    </source>
</evidence>
<dbReference type="CDD" id="cd11446">
    <property type="entry name" value="bHLH_AtILR3_like"/>
    <property type="match status" value="1"/>
</dbReference>
<dbReference type="GO" id="GO:0006879">
    <property type="term" value="P:intracellular iron ion homeostasis"/>
    <property type="evidence" value="ECO:0007669"/>
    <property type="project" value="InterPro"/>
</dbReference>
<dbReference type="GO" id="GO:0005634">
    <property type="term" value="C:nucleus"/>
    <property type="evidence" value="ECO:0007669"/>
    <property type="project" value="UniProtKB-SubCell"/>
</dbReference>
<evidence type="ECO:0000256" key="3">
    <source>
        <dbReference type="ARBA" id="ARBA00023125"/>
    </source>
</evidence>
<organism evidence="8 9">
    <name type="scientific">Oldenlandia corymbosa var. corymbosa</name>
    <dbReference type="NCBI Taxonomy" id="529605"/>
    <lineage>
        <taxon>Eukaryota</taxon>
        <taxon>Viridiplantae</taxon>
        <taxon>Streptophyta</taxon>
        <taxon>Embryophyta</taxon>
        <taxon>Tracheophyta</taxon>
        <taxon>Spermatophyta</taxon>
        <taxon>Magnoliopsida</taxon>
        <taxon>eudicotyledons</taxon>
        <taxon>Gunneridae</taxon>
        <taxon>Pentapetalae</taxon>
        <taxon>asterids</taxon>
        <taxon>lamiids</taxon>
        <taxon>Gentianales</taxon>
        <taxon>Rubiaceae</taxon>
        <taxon>Rubioideae</taxon>
        <taxon>Spermacoceae</taxon>
        <taxon>Hedyotis-Oldenlandia complex</taxon>
        <taxon>Oldenlandia</taxon>
    </lineage>
</organism>
<feature type="domain" description="BHLH" evidence="7">
    <location>
        <begin position="42"/>
        <end position="92"/>
    </location>
</feature>
<evidence type="ECO:0000313" key="8">
    <source>
        <dbReference type="EMBL" id="CAI9104706.1"/>
    </source>
</evidence>
<evidence type="ECO:0000256" key="6">
    <source>
        <dbReference type="SAM" id="MobiDB-lite"/>
    </source>
</evidence>
<name>A0AAV1DBW7_OLDCO</name>
<evidence type="ECO:0000256" key="5">
    <source>
        <dbReference type="ARBA" id="ARBA00023242"/>
    </source>
</evidence>
<evidence type="ECO:0000256" key="2">
    <source>
        <dbReference type="ARBA" id="ARBA00023015"/>
    </source>
</evidence>
<feature type="compositionally biased region" description="Basic and acidic residues" evidence="6">
    <location>
        <begin position="1"/>
        <end position="12"/>
    </location>
</feature>
<dbReference type="SMART" id="SM00353">
    <property type="entry name" value="HLH"/>
    <property type="match status" value="1"/>
</dbReference>